<name>A0A518HBI1_9BACT</name>
<dbReference type="AlphaFoldDB" id="A0A518HBI1"/>
<dbReference type="KEGG" id="tpla:ElP_61310"/>
<proteinExistence type="predicted"/>
<dbReference type="RefSeq" id="WP_145276480.1">
    <property type="nucleotide sequence ID" value="NZ_CP036426.1"/>
</dbReference>
<sequence length="112" mass="12025">MSAAAPSAVDRIARPAADAPAEAPELFLLGSIVDSWVEPAGSCDWDSRLVLQVVPRGRPRELLTVEADAVLVPDLGWLADLGENLCHGSPVRVKARRSRSGDLEVTELDLDR</sequence>
<organism evidence="1 2">
    <name type="scientific">Tautonia plasticadhaerens</name>
    <dbReference type="NCBI Taxonomy" id="2527974"/>
    <lineage>
        <taxon>Bacteria</taxon>
        <taxon>Pseudomonadati</taxon>
        <taxon>Planctomycetota</taxon>
        <taxon>Planctomycetia</taxon>
        <taxon>Isosphaerales</taxon>
        <taxon>Isosphaeraceae</taxon>
        <taxon>Tautonia</taxon>
    </lineage>
</organism>
<dbReference type="Proteomes" id="UP000317835">
    <property type="component" value="Chromosome"/>
</dbReference>
<reference evidence="1 2" key="1">
    <citation type="submission" date="2019-02" db="EMBL/GenBank/DDBJ databases">
        <title>Deep-cultivation of Planctomycetes and their phenomic and genomic characterization uncovers novel biology.</title>
        <authorList>
            <person name="Wiegand S."/>
            <person name="Jogler M."/>
            <person name="Boedeker C."/>
            <person name="Pinto D."/>
            <person name="Vollmers J."/>
            <person name="Rivas-Marin E."/>
            <person name="Kohn T."/>
            <person name="Peeters S.H."/>
            <person name="Heuer A."/>
            <person name="Rast P."/>
            <person name="Oberbeckmann S."/>
            <person name="Bunk B."/>
            <person name="Jeske O."/>
            <person name="Meyerdierks A."/>
            <person name="Storesund J.E."/>
            <person name="Kallscheuer N."/>
            <person name="Luecker S."/>
            <person name="Lage O.M."/>
            <person name="Pohl T."/>
            <person name="Merkel B.J."/>
            <person name="Hornburger P."/>
            <person name="Mueller R.-W."/>
            <person name="Bruemmer F."/>
            <person name="Labrenz M."/>
            <person name="Spormann A.M."/>
            <person name="Op den Camp H."/>
            <person name="Overmann J."/>
            <person name="Amann R."/>
            <person name="Jetten M.S.M."/>
            <person name="Mascher T."/>
            <person name="Medema M.H."/>
            <person name="Devos D.P."/>
            <person name="Kaster A.-K."/>
            <person name="Ovreas L."/>
            <person name="Rohde M."/>
            <person name="Galperin M.Y."/>
            <person name="Jogler C."/>
        </authorList>
    </citation>
    <scope>NUCLEOTIDE SEQUENCE [LARGE SCALE GENOMIC DNA]</scope>
    <source>
        <strain evidence="1 2">ElP</strain>
    </source>
</reference>
<dbReference type="EMBL" id="CP036426">
    <property type="protein sequence ID" value="QDV38180.1"/>
    <property type="molecule type" value="Genomic_DNA"/>
</dbReference>
<protein>
    <submittedName>
        <fullName evidence="1">Uncharacterized protein</fullName>
    </submittedName>
</protein>
<accession>A0A518HBI1</accession>
<gene>
    <name evidence="1" type="ORF">ElP_61310</name>
</gene>
<dbReference type="OrthoDB" id="281467at2"/>
<evidence type="ECO:0000313" key="1">
    <source>
        <dbReference type="EMBL" id="QDV38180.1"/>
    </source>
</evidence>
<keyword evidence="2" id="KW-1185">Reference proteome</keyword>
<evidence type="ECO:0000313" key="2">
    <source>
        <dbReference type="Proteomes" id="UP000317835"/>
    </source>
</evidence>